<dbReference type="AlphaFoldDB" id="Q6IIU4"/>
<sequence length="129" mass="13834">MLQLLLVLLSGRLFSGQRQIRTTLKERLTDLLWSLDAAIRWNLGWPQEATKSSLATKQRLSGGQVPDNGPSTGQVPGPSLQALSELWPGNNKSSGFESSFEEQLLKGGATMTPPKGGASSTPHPVSHIS</sequence>
<name>Q6IIU4_DROME</name>
<evidence type="ECO:0000256" key="2">
    <source>
        <dbReference type="SAM" id="SignalP"/>
    </source>
</evidence>
<evidence type="ECO:0000313" key="3">
    <source>
        <dbReference type="EMBL" id="DAA03172.1"/>
    </source>
</evidence>
<feature type="region of interest" description="Disordered" evidence="1">
    <location>
        <begin position="52"/>
        <end position="129"/>
    </location>
</feature>
<evidence type="ECO:0000256" key="1">
    <source>
        <dbReference type="SAM" id="MobiDB-lite"/>
    </source>
</evidence>
<protein>
    <submittedName>
        <fullName evidence="3">HDC16960</fullName>
    </submittedName>
</protein>
<dbReference type="EMBL" id="BK002972">
    <property type="protein sequence ID" value="DAA03172.1"/>
    <property type="molecule type" value="Genomic_DNA"/>
</dbReference>
<keyword evidence="2" id="KW-0732">Signal</keyword>
<organism evidence="3">
    <name type="scientific">Drosophila melanogaster</name>
    <name type="common">Fruit fly</name>
    <dbReference type="NCBI Taxonomy" id="7227"/>
    <lineage>
        <taxon>Eukaryota</taxon>
        <taxon>Metazoa</taxon>
        <taxon>Ecdysozoa</taxon>
        <taxon>Arthropoda</taxon>
        <taxon>Hexapoda</taxon>
        <taxon>Insecta</taxon>
        <taxon>Pterygota</taxon>
        <taxon>Neoptera</taxon>
        <taxon>Endopterygota</taxon>
        <taxon>Diptera</taxon>
        <taxon>Brachycera</taxon>
        <taxon>Muscomorpha</taxon>
        <taxon>Ephydroidea</taxon>
        <taxon>Drosophilidae</taxon>
        <taxon>Drosophila</taxon>
        <taxon>Sophophora</taxon>
    </lineage>
</organism>
<feature type="chain" id="PRO_5004275825" evidence="2">
    <location>
        <begin position="17"/>
        <end position="129"/>
    </location>
</feature>
<feature type="compositionally biased region" description="Polar residues" evidence="1">
    <location>
        <begin position="52"/>
        <end position="61"/>
    </location>
</feature>
<feature type="compositionally biased region" description="Polar residues" evidence="1">
    <location>
        <begin position="118"/>
        <end position="129"/>
    </location>
</feature>
<accession>Q6IIU4</accession>
<proteinExistence type="predicted"/>
<reference evidence="3" key="1">
    <citation type="journal article" date="2003" name="Genome Biol.">
        <title>An integrated gene annotation and transcriptional profiling approach towards the full gene content of the Drosophila genome.</title>
        <authorList>
            <person name="Hild M."/>
            <person name="Beckmann B."/>
            <person name="Haas S.A."/>
            <person name="Koch B."/>
            <person name="Solovyev V."/>
            <person name="Busold C."/>
            <person name="Fellenberg K."/>
            <person name="Boutros M."/>
            <person name="Vingron M."/>
            <person name="Sauer F."/>
            <person name="Hoheisel J.D."/>
            <person name="Paro R."/>
        </authorList>
    </citation>
    <scope>NUCLEOTIDE SEQUENCE</scope>
</reference>
<feature type="signal peptide" evidence="2">
    <location>
        <begin position="1"/>
        <end position="16"/>
    </location>
</feature>
<gene>
    <name evidence="3" type="ORF">HDC16960</name>
</gene>